<evidence type="ECO:0000313" key="11">
    <source>
        <dbReference type="Proteomes" id="UP000271554"/>
    </source>
</evidence>
<dbReference type="EMBL" id="CP032698">
    <property type="protein sequence ID" value="AYG78796.1"/>
    <property type="molecule type" value="Genomic_DNA"/>
</dbReference>
<feature type="transmembrane region" description="Helical" evidence="8">
    <location>
        <begin position="81"/>
        <end position="104"/>
    </location>
</feature>
<reference evidence="10 11" key="1">
    <citation type="submission" date="2018-10" db="EMBL/GenBank/DDBJ databases">
        <title>Relationship between Morphology and Antimicrobial Activity in Streptomyces.</title>
        <authorList>
            <person name="Kang H.J."/>
            <person name="Kim S.B."/>
        </authorList>
    </citation>
    <scope>NUCLEOTIDE SEQUENCE [LARGE SCALE GENOMIC DNA]</scope>
    <source>
        <strain evidence="10 11">BH38</strain>
    </source>
</reference>
<dbReference type="Pfam" id="PF06241">
    <property type="entry name" value="Castor_Poll_mid"/>
    <property type="match status" value="1"/>
</dbReference>
<keyword evidence="6 8" id="KW-0472">Membrane</keyword>
<feature type="region of interest" description="Disordered" evidence="7">
    <location>
        <begin position="239"/>
        <end position="265"/>
    </location>
</feature>
<accession>A0A387H507</accession>
<dbReference type="SUPFAM" id="SSF116726">
    <property type="entry name" value="TrkA C-terminal domain-like"/>
    <property type="match status" value="1"/>
</dbReference>
<dbReference type="PROSITE" id="PS51202">
    <property type="entry name" value="RCK_C"/>
    <property type="match status" value="1"/>
</dbReference>
<dbReference type="GO" id="GO:0012505">
    <property type="term" value="C:endomembrane system"/>
    <property type="evidence" value="ECO:0007669"/>
    <property type="project" value="UniProtKB-SubCell"/>
</dbReference>
<evidence type="ECO:0000256" key="7">
    <source>
        <dbReference type="SAM" id="MobiDB-lite"/>
    </source>
</evidence>
<evidence type="ECO:0000256" key="3">
    <source>
        <dbReference type="ARBA" id="ARBA00022692"/>
    </source>
</evidence>
<evidence type="ECO:0000313" key="10">
    <source>
        <dbReference type="EMBL" id="AYG78796.1"/>
    </source>
</evidence>
<name>A0A387H507_9ACTN</name>
<dbReference type="Gene3D" id="3.40.50.720">
    <property type="entry name" value="NAD(P)-binding Rossmann-like Domain"/>
    <property type="match status" value="2"/>
</dbReference>
<evidence type="ECO:0000256" key="8">
    <source>
        <dbReference type="SAM" id="Phobius"/>
    </source>
</evidence>
<organism evidence="10 11">
    <name type="scientific">Streptomyces hundungensis</name>
    <dbReference type="NCBI Taxonomy" id="1077946"/>
    <lineage>
        <taxon>Bacteria</taxon>
        <taxon>Bacillati</taxon>
        <taxon>Actinomycetota</taxon>
        <taxon>Actinomycetes</taxon>
        <taxon>Kitasatosporales</taxon>
        <taxon>Streptomycetaceae</taxon>
        <taxon>Streptomyces</taxon>
    </lineage>
</organism>
<dbReference type="InterPro" id="IPR006037">
    <property type="entry name" value="RCK_C"/>
</dbReference>
<keyword evidence="11" id="KW-1185">Reference proteome</keyword>
<dbReference type="GO" id="GO:0008324">
    <property type="term" value="F:monoatomic cation transmembrane transporter activity"/>
    <property type="evidence" value="ECO:0007669"/>
    <property type="project" value="InterPro"/>
</dbReference>
<keyword evidence="5" id="KW-0406">Ion transport</keyword>
<dbReference type="InterPro" id="IPR036721">
    <property type="entry name" value="RCK_C_sf"/>
</dbReference>
<evidence type="ECO:0000256" key="6">
    <source>
        <dbReference type="ARBA" id="ARBA00023136"/>
    </source>
</evidence>
<evidence type="ECO:0000256" key="5">
    <source>
        <dbReference type="ARBA" id="ARBA00023065"/>
    </source>
</evidence>
<dbReference type="AlphaFoldDB" id="A0A387H507"/>
<evidence type="ECO:0000256" key="1">
    <source>
        <dbReference type="ARBA" id="ARBA00004127"/>
    </source>
</evidence>
<dbReference type="InterPro" id="IPR044849">
    <property type="entry name" value="CASTOR/POLLUX/SYM8-like"/>
</dbReference>
<dbReference type="Proteomes" id="UP000271554">
    <property type="component" value="Chromosome"/>
</dbReference>
<dbReference type="InterPro" id="IPR010420">
    <property type="entry name" value="CASTOR/POLLUX/SYM8_dom"/>
</dbReference>
<comment type="subcellular location">
    <subcellularLocation>
        <location evidence="1">Endomembrane system</location>
        <topology evidence="1">Multi-pass membrane protein</topology>
    </subcellularLocation>
</comment>
<keyword evidence="4 8" id="KW-1133">Transmembrane helix</keyword>
<keyword evidence="3 8" id="KW-0812">Transmembrane</keyword>
<evidence type="ECO:0000256" key="4">
    <source>
        <dbReference type="ARBA" id="ARBA00022989"/>
    </source>
</evidence>
<dbReference type="Gene3D" id="3.30.70.1450">
    <property type="entry name" value="Regulator of K+ conductance, C-terminal domain"/>
    <property type="match status" value="1"/>
</dbReference>
<dbReference type="RefSeq" id="WP_246033405.1">
    <property type="nucleotide sequence ID" value="NZ_CP032698.1"/>
</dbReference>
<sequence>MQYLASMWRRLQYRFDNLVSRSTSALIGWLLLICLAAVVPTSVLLVQTGRRPPATLTEQAVAVWVSVGQTLKIGGAVGPPLYVLASVLLALVALLFVSTLVSLITTGINRRIMRLRLGHSTVLEVGHTVVLGWSDQIFPVVSELVSANSNRPRAAIALLAPKDKVEMEDEISARITTTGTTTIVCRNGCTTDPAVLARVSPHTAKAVLVLAPGTDDGDAHVVKTLLALNAPALGAAAEQSAARPAIRKRDESREDADTDPKRHAAAGAGISEVGAGIGTAVVVAAVRDTRNRLTATLAAGPHGRVLAVDDIVARLLVQTARQPGLSLVYQELLDFAGDEFYAVPADALAGRTFGDALLAFLTSSVVGLLRADDEVVLNPDAETTITADDRIIVVTRDDDTAVLEDATPYVDADAFATAAPRAPRPERLLLLGWNRRAPLVVGQLASYASAGTTLDIVALEDGETMSVAHEVAAEQGPIEVRLHCADITDPVVLDALDVPSYDSVIVIADPGTVAAEHLDSGPVRPDVDDGTLVTLLHLRAIEERTGQEIALTTEMSDDRNRLLAPAREGADFIVSGRLISLLMCQISESPYLAVLFDELFTSEGSELYLRPATDYVRPGGEVTFATVVASARRRKECAVGYRLRAQSAQSPMYGVRLNPDKREPVRLTAEDWVIVVAED</sequence>
<gene>
    <name evidence="10" type="ORF">DWB77_00904</name>
</gene>
<dbReference type="PANTHER" id="PTHR31563:SF10">
    <property type="entry name" value="ION CHANNEL POLLUX-RELATED"/>
    <property type="match status" value="1"/>
</dbReference>
<dbReference type="PANTHER" id="PTHR31563">
    <property type="entry name" value="ION CHANNEL POLLUX-RELATED"/>
    <property type="match status" value="1"/>
</dbReference>
<evidence type="ECO:0000256" key="2">
    <source>
        <dbReference type="ARBA" id="ARBA00022448"/>
    </source>
</evidence>
<dbReference type="GO" id="GO:0006813">
    <property type="term" value="P:potassium ion transport"/>
    <property type="evidence" value="ECO:0007669"/>
    <property type="project" value="InterPro"/>
</dbReference>
<keyword evidence="2" id="KW-0813">Transport</keyword>
<evidence type="ECO:0000259" key="9">
    <source>
        <dbReference type="PROSITE" id="PS51202"/>
    </source>
</evidence>
<proteinExistence type="predicted"/>
<feature type="domain" description="RCK C-terminal" evidence="9">
    <location>
        <begin position="325"/>
        <end position="409"/>
    </location>
</feature>
<protein>
    <recommendedName>
        <fullName evidence="9">RCK C-terminal domain-containing protein</fullName>
    </recommendedName>
</protein>
<dbReference type="KEGG" id="shun:DWB77_00904"/>